<keyword evidence="1" id="KW-0812">Transmembrane</keyword>
<organism evidence="3">
    <name type="scientific">Micromonospora sp. CCTCC AA 2012012</name>
    <dbReference type="NCBI Taxonomy" id="3111921"/>
    <lineage>
        <taxon>Bacteria</taxon>
        <taxon>Bacillati</taxon>
        <taxon>Actinomycetota</taxon>
        <taxon>Actinomycetes</taxon>
        <taxon>Micromonosporales</taxon>
        <taxon>Micromonosporaceae</taxon>
        <taxon>Micromonospora</taxon>
    </lineage>
</organism>
<keyword evidence="1" id="KW-1133">Transmembrane helix</keyword>
<sequence length="201" mass="19988">MDDHLAVLLPIAAVWTAAGIVADGLPRLDRARALRRRTGWLSALTLTGLVLTAGVLLAGLQSAGTTPVDRAAAGLGLAAAPALVVAVCTTRRVRRLRAGAGAFARAPEIPAPHGLRAAAAHPLIGLPLQVTALAVVPALVSAAGLDLSADPGVAGAAVTVGVLGVAVIGVRHALRHSRLVERATPAAVVVSSPRAAGALHV</sequence>
<keyword evidence="1" id="KW-0472">Membrane</keyword>
<dbReference type="RefSeq" id="WP_350932117.1">
    <property type="nucleotide sequence ID" value="NZ_CP157762.1"/>
</dbReference>
<dbReference type="EMBL" id="CP157762">
    <property type="protein sequence ID" value="XBP92532.1"/>
    <property type="molecule type" value="Genomic_DNA"/>
</dbReference>
<feature type="transmembrane region" description="Helical" evidence="1">
    <location>
        <begin position="6"/>
        <end position="26"/>
    </location>
</feature>
<feature type="transmembrane region" description="Helical" evidence="1">
    <location>
        <begin position="151"/>
        <end position="170"/>
    </location>
</feature>
<reference evidence="2" key="1">
    <citation type="submission" date="2024-01" db="EMBL/GenBank/DDBJ databases">
        <title>The genome sequence of Micromonospora mangrovi CCTCC AA 2012012.</title>
        <authorList>
            <person name="Gao J."/>
        </authorList>
    </citation>
    <scope>NUCLEOTIDE SEQUENCE</scope>
    <source>
        <strain evidence="2">CCTCC AA 2012012</strain>
    </source>
</reference>
<feature type="transmembrane region" description="Helical" evidence="1">
    <location>
        <begin position="123"/>
        <end position="145"/>
    </location>
</feature>
<evidence type="ECO:0000256" key="1">
    <source>
        <dbReference type="SAM" id="Phobius"/>
    </source>
</evidence>
<evidence type="ECO:0000313" key="2">
    <source>
        <dbReference type="EMBL" id="XBP92532.1"/>
    </source>
</evidence>
<evidence type="ECO:0000313" key="3">
    <source>
        <dbReference type="EMBL" id="XCH73229.1"/>
    </source>
</evidence>
<protein>
    <submittedName>
        <fullName evidence="3">Uncharacterized protein</fullName>
    </submittedName>
</protein>
<dbReference type="EMBL" id="CP159342">
    <property type="protein sequence ID" value="XCH73229.1"/>
    <property type="molecule type" value="Genomic_DNA"/>
</dbReference>
<proteinExistence type="predicted"/>
<name>A0AAU8H9M5_9ACTN</name>
<feature type="transmembrane region" description="Helical" evidence="1">
    <location>
        <begin position="38"/>
        <end position="59"/>
    </location>
</feature>
<accession>A0AAU8H9M5</accession>
<reference evidence="3" key="2">
    <citation type="submission" date="2024-06" db="EMBL/GenBank/DDBJ databases">
        <title>Micromonospora mangrovi CCTCC AA 2012012 genome sequences.</title>
        <authorList>
            <person name="Gao J."/>
        </authorList>
    </citation>
    <scope>NUCLEOTIDE SEQUENCE</scope>
    <source>
        <strain evidence="3">CCTCC AA 2012012</strain>
    </source>
</reference>
<gene>
    <name evidence="3" type="ORF">ABUL08_23425</name>
    <name evidence="2" type="ORF">VK199_23350</name>
</gene>
<dbReference type="AlphaFoldDB" id="A0AAU8H9M5"/>
<feature type="transmembrane region" description="Helical" evidence="1">
    <location>
        <begin position="71"/>
        <end position="89"/>
    </location>
</feature>